<feature type="compositionally biased region" description="Low complexity" evidence="1">
    <location>
        <begin position="726"/>
        <end position="735"/>
    </location>
</feature>
<organism evidence="3 4">
    <name type="scientific">Geodia barretti</name>
    <name type="common">Barrett's horny sponge</name>
    <dbReference type="NCBI Taxonomy" id="519541"/>
    <lineage>
        <taxon>Eukaryota</taxon>
        <taxon>Metazoa</taxon>
        <taxon>Porifera</taxon>
        <taxon>Demospongiae</taxon>
        <taxon>Heteroscleromorpha</taxon>
        <taxon>Tetractinellida</taxon>
        <taxon>Astrophorina</taxon>
        <taxon>Geodiidae</taxon>
        <taxon>Geodia</taxon>
    </lineage>
</organism>
<dbReference type="InterPro" id="IPR013320">
    <property type="entry name" value="ConA-like_dom_sf"/>
</dbReference>
<accession>A0AA35TZM4</accession>
<dbReference type="Proteomes" id="UP001174909">
    <property type="component" value="Unassembled WGS sequence"/>
</dbReference>
<dbReference type="SUPFAM" id="SSF49899">
    <property type="entry name" value="Concanavalin A-like lectins/glucanases"/>
    <property type="match status" value="1"/>
</dbReference>
<comment type="caution">
    <text evidence="3">The sequence shown here is derived from an EMBL/GenBank/DDBJ whole genome shotgun (WGS) entry which is preliminary data.</text>
</comment>
<protein>
    <submittedName>
        <fullName evidence="3">N,N-dimethylformamidase beta subunit</fullName>
    </submittedName>
</protein>
<evidence type="ECO:0000313" key="4">
    <source>
        <dbReference type="Proteomes" id="UP001174909"/>
    </source>
</evidence>
<dbReference type="AlphaFoldDB" id="A0AA35TZM4"/>
<keyword evidence="4" id="KW-1185">Reference proteome</keyword>
<dbReference type="Gene3D" id="2.60.120.200">
    <property type="match status" value="1"/>
</dbReference>
<evidence type="ECO:0000313" key="3">
    <source>
        <dbReference type="EMBL" id="CAI8057440.1"/>
    </source>
</evidence>
<dbReference type="InterPro" id="IPR046540">
    <property type="entry name" value="DMFA2_C"/>
</dbReference>
<sequence length="735" mass="80641">MTRIAGYADRVSVTPGETINFMVSCEAPSYKCDIVRLVCGDENPDGPGVKEKVVRTGASGTYKGRRQVCYDGSFMEVPAHPAIQGLDSFTFQAFIWPTTPDRGTQALISNWRDRDKAGAALIITKKDGSLALCLGDGKGEIEVIATNRPLIAHQWYFVAASYDAESKQVTLVQQPLNEYPNVDHGRTLKKKSALSGPGKHDAPLTMGGHFKRVDKGRTVCGGFYNGRIDSPRVANRVLSPAEMELAKTRPTHGSLATVVIGAWDFSQGITTTTATDLTANALHGSLVNMPTRAVTGWCWDGSEMNWQSAPEQYGAIHFHEDDVYDARWEVDFSLTCPKRLKSGVYAARLRGEGGGEEYIPFAVRAPRGAPTAKICFLLPTASYMAYANTNMSTNMGAAQILAGRLTVLNEKNLQRSEHREYGTSLYDSHIDGSGICYSSRLRPILNFRPKALEWIGGTESTLWQFNADTHLTEWLEARGFEYDVVTDEDLHYEGLSAIQDYTVVLSGSHPEYHSKAMWDAMQAYQQRGGRLMYMGANGWYWRIAYHTEVPGCIEVRRAEDGIRTWIARPGEYYHSFTGEYGGLWRRNGRPPQVIVGTGFSAQGFDISSYYVRQPDSFKPEVAWIFDGIGEDEKIGDFGLIGGGAAGLELDRADPLLGTPPNTYVLASSEGHTDLYLVVCEELDVNRPNADGTQDPLVRADIVFYETANGGACSPPARSPGAGALPTTTTTTTSRA</sequence>
<feature type="region of interest" description="Disordered" evidence="1">
    <location>
        <begin position="711"/>
        <end position="735"/>
    </location>
</feature>
<dbReference type="Pfam" id="PF20254">
    <property type="entry name" value="DMFA2_C"/>
    <property type="match status" value="1"/>
</dbReference>
<gene>
    <name evidence="3" type="ORF">GBAR_LOCUS31313</name>
</gene>
<reference evidence="3" key="1">
    <citation type="submission" date="2023-03" db="EMBL/GenBank/DDBJ databases">
        <authorList>
            <person name="Steffen K."/>
            <person name="Cardenas P."/>
        </authorList>
    </citation>
    <scope>NUCLEOTIDE SEQUENCE</scope>
</reference>
<dbReference type="SUPFAM" id="SSF52317">
    <property type="entry name" value="Class I glutamine amidotransferase-like"/>
    <property type="match status" value="1"/>
</dbReference>
<dbReference type="Pfam" id="PF13385">
    <property type="entry name" value="Laminin_G_3"/>
    <property type="match status" value="1"/>
</dbReference>
<evidence type="ECO:0000259" key="2">
    <source>
        <dbReference type="Pfam" id="PF20254"/>
    </source>
</evidence>
<dbReference type="EMBL" id="CASHTH010004447">
    <property type="protein sequence ID" value="CAI8057440.1"/>
    <property type="molecule type" value="Genomic_DNA"/>
</dbReference>
<feature type="domain" description="N,N-dimethylformamidase beta subunit-like C-terminal" evidence="2">
    <location>
        <begin position="291"/>
        <end position="710"/>
    </location>
</feature>
<name>A0AA35TZM4_GEOBA</name>
<proteinExistence type="predicted"/>
<dbReference type="InterPro" id="IPR029062">
    <property type="entry name" value="Class_I_gatase-like"/>
</dbReference>
<evidence type="ECO:0000256" key="1">
    <source>
        <dbReference type="SAM" id="MobiDB-lite"/>
    </source>
</evidence>